<evidence type="ECO:0000256" key="2">
    <source>
        <dbReference type="ARBA" id="ARBA00004496"/>
    </source>
</evidence>
<dbReference type="InterPro" id="IPR032430">
    <property type="entry name" value="Blm10_mid"/>
</dbReference>
<dbReference type="Pfam" id="PF23096">
    <property type="entry name" value="HEAT_PSME4"/>
    <property type="match status" value="1"/>
</dbReference>
<evidence type="ECO:0008006" key="15">
    <source>
        <dbReference type="Google" id="ProtNLM"/>
    </source>
</evidence>
<dbReference type="GO" id="GO:0005829">
    <property type="term" value="C:cytosol"/>
    <property type="evidence" value="ECO:0007669"/>
    <property type="project" value="TreeGrafter"/>
</dbReference>
<comment type="caution">
    <text evidence="13">The sequence shown here is derived from an EMBL/GenBank/DDBJ whole genome shotgun (WGS) entry which is preliminary data.</text>
</comment>
<proteinExistence type="inferred from homology"/>
<dbReference type="InterPro" id="IPR021843">
    <property type="entry name" value="PSME4_C"/>
</dbReference>
<dbReference type="EMBL" id="BPWL01000004">
    <property type="protein sequence ID" value="GJJ09464.1"/>
    <property type="molecule type" value="Genomic_DNA"/>
</dbReference>
<dbReference type="GO" id="GO:0016607">
    <property type="term" value="C:nuclear speck"/>
    <property type="evidence" value="ECO:0007669"/>
    <property type="project" value="UniProtKB-SubCell"/>
</dbReference>
<dbReference type="GO" id="GO:0070628">
    <property type="term" value="F:proteasome binding"/>
    <property type="evidence" value="ECO:0007669"/>
    <property type="project" value="InterPro"/>
</dbReference>
<dbReference type="Gene3D" id="1.25.10.10">
    <property type="entry name" value="Leucine-rich Repeat Variant"/>
    <property type="match status" value="2"/>
</dbReference>
<dbReference type="Pfam" id="PF02985">
    <property type="entry name" value="HEAT"/>
    <property type="match status" value="1"/>
</dbReference>
<feature type="domain" description="Proteasome activator complex subunit 4-like HEAT repeat-like" evidence="12">
    <location>
        <begin position="1290"/>
        <end position="1478"/>
    </location>
</feature>
<dbReference type="Pfam" id="PF11919">
    <property type="entry name" value="PSME4_C"/>
    <property type="match status" value="1"/>
</dbReference>
<evidence type="ECO:0000313" key="13">
    <source>
        <dbReference type="EMBL" id="GJJ09464.1"/>
    </source>
</evidence>
<protein>
    <recommendedName>
        <fullName evidence="15">Proteasome activator complex subunit 4</fullName>
    </recommendedName>
</protein>
<evidence type="ECO:0000256" key="5">
    <source>
        <dbReference type="ARBA" id="ARBA00022737"/>
    </source>
</evidence>
<evidence type="ECO:0000256" key="1">
    <source>
        <dbReference type="ARBA" id="ARBA00004324"/>
    </source>
</evidence>
<evidence type="ECO:0000259" key="12">
    <source>
        <dbReference type="Pfam" id="PF23096"/>
    </source>
</evidence>
<keyword evidence="7" id="KW-0234">DNA repair</keyword>
<evidence type="ECO:0000256" key="8">
    <source>
        <dbReference type="ARBA" id="ARBA00023242"/>
    </source>
</evidence>
<keyword evidence="6" id="KW-0227">DNA damage</keyword>
<evidence type="ECO:0000256" key="7">
    <source>
        <dbReference type="ARBA" id="ARBA00023204"/>
    </source>
</evidence>
<keyword evidence="4" id="KW-0963">Cytoplasm</keyword>
<dbReference type="PROSITE" id="PS50077">
    <property type="entry name" value="HEAT_REPEAT"/>
    <property type="match status" value="1"/>
</dbReference>
<evidence type="ECO:0000256" key="6">
    <source>
        <dbReference type="ARBA" id="ARBA00022763"/>
    </source>
</evidence>
<feature type="domain" description="Proteasome activator complex subunit 4 C-terminal" evidence="10">
    <location>
        <begin position="1771"/>
        <end position="1857"/>
    </location>
</feature>
<evidence type="ECO:0000313" key="14">
    <source>
        <dbReference type="Proteomes" id="UP001050691"/>
    </source>
</evidence>
<evidence type="ECO:0000259" key="10">
    <source>
        <dbReference type="Pfam" id="PF11919"/>
    </source>
</evidence>
<comment type="subcellular location">
    <subcellularLocation>
        <location evidence="2">Cytoplasm</location>
    </subcellularLocation>
    <subcellularLocation>
        <location evidence="1">Nucleus speckle</location>
    </subcellularLocation>
</comment>
<name>A0AAV5A4A6_9AGAM</name>
<organism evidence="13 14">
    <name type="scientific">Clathrus columnatus</name>
    <dbReference type="NCBI Taxonomy" id="1419009"/>
    <lineage>
        <taxon>Eukaryota</taxon>
        <taxon>Fungi</taxon>
        <taxon>Dikarya</taxon>
        <taxon>Basidiomycota</taxon>
        <taxon>Agaricomycotina</taxon>
        <taxon>Agaricomycetes</taxon>
        <taxon>Phallomycetidae</taxon>
        <taxon>Phallales</taxon>
        <taxon>Clathraceae</taxon>
        <taxon>Clathrus</taxon>
    </lineage>
</organism>
<accession>A0AAV5A4A6</accession>
<dbReference type="PANTHER" id="PTHR32170:SF3">
    <property type="entry name" value="PROTEASOME ACTIVATOR COMPLEX SUBUNIT 4"/>
    <property type="match status" value="1"/>
</dbReference>
<keyword evidence="8" id="KW-0539">Nucleus</keyword>
<dbReference type="SUPFAM" id="SSF48371">
    <property type="entry name" value="ARM repeat"/>
    <property type="match status" value="1"/>
</dbReference>
<dbReference type="InterPro" id="IPR055455">
    <property type="entry name" value="HEAT_PSME4"/>
</dbReference>
<dbReference type="InterPro" id="IPR000357">
    <property type="entry name" value="HEAT"/>
</dbReference>
<dbReference type="GO" id="GO:0016504">
    <property type="term" value="F:peptidase activator activity"/>
    <property type="evidence" value="ECO:0007669"/>
    <property type="project" value="InterPro"/>
</dbReference>
<feature type="domain" description="Proteasome activator Blm10 middle HEAT repeats region" evidence="11">
    <location>
        <begin position="366"/>
        <end position="854"/>
    </location>
</feature>
<evidence type="ECO:0000256" key="3">
    <source>
        <dbReference type="ARBA" id="ARBA00005739"/>
    </source>
</evidence>
<dbReference type="InterPro" id="IPR021133">
    <property type="entry name" value="HEAT_type_2"/>
</dbReference>
<comment type="similarity">
    <text evidence="3">Belongs to the BLM10 family.</text>
</comment>
<dbReference type="Proteomes" id="UP001050691">
    <property type="component" value="Unassembled WGS sequence"/>
</dbReference>
<feature type="repeat" description="HEAT" evidence="9">
    <location>
        <begin position="1706"/>
        <end position="1744"/>
    </location>
</feature>
<dbReference type="GO" id="GO:0010499">
    <property type="term" value="P:proteasomal ubiquitin-independent protein catabolic process"/>
    <property type="evidence" value="ECO:0007669"/>
    <property type="project" value="TreeGrafter"/>
</dbReference>
<reference evidence="13" key="1">
    <citation type="submission" date="2021-10" db="EMBL/GenBank/DDBJ databases">
        <title>De novo Genome Assembly of Clathrus columnatus (Basidiomycota, Fungi) Using Illumina and Nanopore Sequence Data.</title>
        <authorList>
            <person name="Ogiso-Tanaka E."/>
            <person name="Itagaki H."/>
            <person name="Hosoya T."/>
            <person name="Hosaka K."/>
        </authorList>
    </citation>
    <scope>NUCLEOTIDE SEQUENCE</scope>
    <source>
        <strain evidence="13">MO-923</strain>
    </source>
</reference>
<dbReference type="InterPro" id="IPR016024">
    <property type="entry name" value="ARM-type_fold"/>
</dbReference>
<evidence type="ECO:0000259" key="11">
    <source>
        <dbReference type="Pfam" id="PF16507"/>
    </source>
</evidence>
<dbReference type="GO" id="GO:0006281">
    <property type="term" value="P:DNA repair"/>
    <property type="evidence" value="ECO:0007669"/>
    <property type="project" value="UniProtKB-KW"/>
</dbReference>
<dbReference type="InterPro" id="IPR035309">
    <property type="entry name" value="PSME4"/>
</dbReference>
<evidence type="ECO:0000256" key="4">
    <source>
        <dbReference type="ARBA" id="ARBA00022490"/>
    </source>
</evidence>
<dbReference type="PANTHER" id="PTHR32170">
    <property type="entry name" value="PROTEASOME ACTIVATOR COMPLEX SUBUNIT 4"/>
    <property type="match status" value="1"/>
</dbReference>
<dbReference type="Pfam" id="PF16507">
    <property type="entry name" value="HEAT_PSME4_mid"/>
    <property type="match status" value="1"/>
</dbReference>
<gene>
    <name evidence="13" type="ORF">Clacol_003687</name>
</gene>
<keyword evidence="5" id="KW-0677">Repeat</keyword>
<evidence type="ECO:0000256" key="9">
    <source>
        <dbReference type="PROSITE-ProRule" id="PRU00103"/>
    </source>
</evidence>
<keyword evidence="14" id="KW-1185">Reference proteome</keyword>
<dbReference type="InterPro" id="IPR011989">
    <property type="entry name" value="ARM-like"/>
</dbReference>
<sequence length="1857" mass="210841">MDAEFDSASSEISEVVTSPYDENPIEYDTKSLDTYLASLPYQSETIPEMHAKLQYVMELFVTSVKSREWKAVNNYNDMILCWLLLRYPLPTNTRAHLVKLYYELILIPGMDPRSVRSWVDSLVKLIANKGPGSKRKLQPSDLQLEWYPLWYALQKELFPKKRGADSSRNMVNILLYAAEQCKTYYPTNEIEPMLSAFLPLLTRDLADERMLEIMGNLAIEHVGNRSYPDTTPWLDVGIFSEDQWNVLMGKCLGSFNIPVGATKGASTTGTHADGQADSQSLQIKKNGNRYNYLAQILVYSMSVDHLSRSGKEDTYSLSIQPTETRWLAGSRALDSLQQLMTSTETYFHPSNAEYALNSPRGGKKKNNFLVERLKLTPIIKYNFVSILRTPALLAMFSKDPISMSFAQGALRIMAILEPSLIMPEILERAYGGLETINETHRTTAVLSTLSGVALPLVSDILWLGGQKHILPLLELCLPGIDLNDPSKTVCTTMFLVAVLQNIKIVDLTSVDRDCTFVTDDGMNDVFMSGIPDGLPDGVDQSSSRVLNKSEERALVRESTAGFTDWIANFFRRVFALYENLPEEGGKRNTTGGKVEESVIKSLKSALDVICLHLSDTLFDFVLNLTFNYATSNAKANAVRAFGGLVGCLARVKPDKTLEKFLPYCIGQIVTELRHGASSVRTTSTHGAVPADTTLHWCISILRGCMGYGGLALLHRKHEIINLLSLLVDKTLSERGFTSTGRLLTRILSTLTSVYPINSRFVNTNEWDDPAFDHDNLDYWGKLYEAKDVKVDWHTPCQEEIDFALEILDIIVEPLLTKVELLLGKPKSGWDGVWRNDFCRFVHAIRSTWSGLSTIILEKEKEVITCFTEDSELPEFLPIPLKVAAGFALTYPDDPLYQKFLNHKQRFGQLLHRAAVAFRESDVDDHIDATLAVSRAIDVYLLEYGITASAFSALSKSYIVIRECPSLQRLWSKSKQFSRLVLLKRAQVYHCTRIYLNAMFRQRDSLDDDLILDLVELSLSPYTRIRRHSQAILMTVMQHYVCSTRFCLPHLLRALAKDTDPDRMKGALFLLSSKGTASYTVGDRRYAGDYILSLLRCQHQEKPSIQKLVLMTLVEVLNNMSPETLSSHIYTMDMLGVDASLAVVQADFEIPDSRLTLLNKAMSTLTARLKRKEEVYFTIVNGILDIANDPSTHWRYVQASARLLSHMLRRDVVPSGPIAQFFIRNVLSDHPSLRATSIRAIVKILRTIKIQTWSRSNEELWLDSWHNPLSLSVNVNDPDIFMQILSQPLSEDKNTFYVDKLNTGFLVWARDVKAYSFPPETDSPFQWNDASLPALKEIQENLDDQKWFMRLVTLWSQESSTAANGTTDMYEGRYLDTVLNIIEPLWQDTDRFNQRASAEILQGMMRGSKHWPQMTSERLWMWITPRLPRILTSITPDTMQIWESTFSMQLRSWDPRRNQPLINFIISLPLDFSGESPFFMSKSLNLVGIMAECLGARFEPYARRYVDLFFDNANTGYAEIRSHIASNLDAIMKIQWHPGYQSISDLLHAVETTQDPLLIREAKHRDRIQTYVKLFPEWKQLRLPPPNQAQSEVRDIVGLTLLQFIWTGAHGSFAPAIFPYSAPLLPSFLEMAELNDSSDLQLYSTAVLYVLSAVMPPQEYVQGVADMFMDAIVSSTSWRVRLNALPTLAVFWYRNLTSFTSESMSKLMNVLLQCLEDENLEVREMAAKTLSSVLRSSQRQRILPLKETFTHAIRQNARLPNRQVHNYAECMRKLHGGILGVVALVDAYPYTVPDWMPSLCEVLAPHATDPPPIAQTIRRCASDFKKTHQDMWHIDQHQFNEEQLQALSTMLSGNSYYA</sequence>